<keyword evidence="3" id="KW-1185">Reference proteome</keyword>
<dbReference type="Proteomes" id="UP000325315">
    <property type="component" value="Unassembled WGS sequence"/>
</dbReference>
<dbReference type="OrthoDB" id="1002478at2759"/>
<keyword evidence="1" id="KW-0732">Signal</keyword>
<accession>A0A5B6VV73</accession>
<organism evidence="2 3">
    <name type="scientific">Gossypium australe</name>
    <dbReference type="NCBI Taxonomy" id="47621"/>
    <lineage>
        <taxon>Eukaryota</taxon>
        <taxon>Viridiplantae</taxon>
        <taxon>Streptophyta</taxon>
        <taxon>Embryophyta</taxon>
        <taxon>Tracheophyta</taxon>
        <taxon>Spermatophyta</taxon>
        <taxon>Magnoliopsida</taxon>
        <taxon>eudicotyledons</taxon>
        <taxon>Gunneridae</taxon>
        <taxon>Pentapetalae</taxon>
        <taxon>rosids</taxon>
        <taxon>malvids</taxon>
        <taxon>Malvales</taxon>
        <taxon>Malvaceae</taxon>
        <taxon>Malvoideae</taxon>
        <taxon>Gossypium</taxon>
    </lineage>
</organism>
<protein>
    <submittedName>
        <fullName evidence="2">Uncharacterized protein</fullName>
    </submittedName>
</protein>
<evidence type="ECO:0000313" key="2">
    <source>
        <dbReference type="EMBL" id="KAA3472884.1"/>
    </source>
</evidence>
<sequence length="74" mass="8635">MRIGVIHMHVTFLCTAAYASLHLSSRAHIWDKLRDFNAILSGDERKSRFEMRKIGCKNFRSFIFYNSLHDLGGF</sequence>
<proteinExistence type="predicted"/>
<feature type="signal peptide" evidence="1">
    <location>
        <begin position="1"/>
        <end position="19"/>
    </location>
</feature>
<name>A0A5B6VV73_9ROSI</name>
<reference evidence="3" key="1">
    <citation type="journal article" date="2019" name="Plant Biotechnol. J.">
        <title>Genome sequencing of the Australian wild diploid species Gossypium australe highlights disease resistance and delayed gland morphogenesis.</title>
        <authorList>
            <person name="Cai Y."/>
            <person name="Cai X."/>
            <person name="Wang Q."/>
            <person name="Wang P."/>
            <person name="Zhang Y."/>
            <person name="Cai C."/>
            <person name="Xu Y."/>
            <person name="Wang K."/>
            <person name="Zhou Z."/>
            <person name="Wang C."/>
            <person name="Geng S."/>
            <person name="Li B."/>
            <person name="Dong Q."/>
            <person name="Hou Y."/>
            <person name="Wang H."/>
            <person name="Ai P."/>
            <person name="Liu Z."/>
            <person name="Yi F."/>
            <person name="Sun M."/>
            <person name="An G."/>
            <person name="Cheng J."/>
            <person name="Zhang Y."/>
            <person name="Shi Q."/>
            <person name="Xie Y."/>
            <person name="Shi X."/>
            <person name="Chang Y."/>
            <person name="Huang F."/>
            <person name="Chen Y."/>
            <person name="Hong S."/>
            <person name="Mi L."/>
            <person name="Sun Q."/>
            <person name="Zhang L."/>
            <person name="Zhou B."/>
            <person name="Peng R."/>
            <person name="Zhang X."/>
            <person name="Liu F."/>
        </authorList>
    </citation>
    <scope>NUCLEOTIDE SEQUENCE [LARGE SCALE GENOMIC DNA]</scope>
    <source>
        <strain evidence="3">cv. PA1801</strain>
    </source>
</reference>
<dbReference type="EMBL" id="SMMG02000005">
    <property type="protein sequence ID" value="KAA3472884.1"/>
    <property type="molecule type" value="Genomic_DNA"/>
</dbReference>
<dbReference type="AlphaFoldDB" id="A0A5B6VV73"/>
<gene>
    <name evidence="2" type="ORF">EPI10_023308</name>
</gene>
<evidence type="ECO:0000256" key="1">
    <source>
        <dbReference type="SAM" id="SignalP"/>
    </source>
</evidence>
<feature type="chain" id="PRO_5022993721" evidence="1">
    <location>
        <begin position="20"/>
        <end position="74"/>
    </location>
</feature>
<comment type="caution">
    <text evidence="2">The sequence shown here is derived from an EMBL/GenBank/DDBJ whole genome shotgun (WGS) entry which is preliminary data.</text>
</comment>
<evidence type="ECO:0000313" key="3">
    <source>
        <dbReference type="Proteomes" id="UP000325315"/>
    </source>
</evidence>